<dbReference type="SMART" id="SM00028">
    <property type="entry name" value="TPR"/>
    <property type="match status" value="5"/>
</dbReference>
<dbReference type="AlphaFoldDB" id="A0A915PUK0"/>
<dbReference type="GO" id="GO:0051879">
    <property type="term" value="F:Hsp90 protein binding"/>
    <property type="evidence" value="ECO:0007669"/>
    <property type="project" value="TreeGrafter"/>
</dbReference>
<dbReference type="InterPro" id="IPR011990">
    <property type="entry name" value="TPR-like_helical_dom_sf"/>
</dbReference>
<proteinExistence type="predicted"/>
<keyword evidence="4" id="KW-1185">Reference proteome</keyword>
<evidence type="ECO:0000256" key="3">
    <source>
        <dbReference type="PROSITE-ProRule" id="PRU00339"/>
    </source>
</evidence>
<evidence type="ECO:0000256" key="2">
    <source>
        <dbReference type="ARBA" id="ARBA00022803"/>
    </source>
</evidence>
<evidence type="ECO:0000313" key="5">
    <source>
        <dbReference type="WBParaSite" id="sdigi.contig266.g6858.t1"/>
    </source>
</evidence>
<dbReference type="Gene3D" id="1.25.40.10">
    <property type="entry name" value="Tetratricopeptide repeat domain"/>
    <property type="match status" value="3"/>
</dbReference>
<dbReference type="InterPro" id="IPR019734">
    <property type="entry name" value="TPR_rpt"/>
</dbReference>
<dbReference type="PROSITE" id="PS50005">
    <property type="entry name" value="TPR"/>
    <property type="match status" value="1"/>
</dbReference>
<dbReference type="WBParaSite" id="sdigi.contig266.g6858.t1">
    <property type="protein sequence ID" value="sdigi.contig266.g6858.t1"/>
    <property type="gene ID" value="sdigi.contig266.g6858"/>
</dbReference>
<sequence>MSGDKLITLTNAANRAFQDGNFNQALSLYHTAIQLYPTNSILYSNRSAIFLRLKRFHESLDDAKQAILLSPKWAKGYFREGDALRGVGKFDEAIFAYCKSLAIENGIETIKALKESLRYSLIKDHLSVLLDEIENDGVKLDSFLIISLIGQEYLAFDHITEAVGLLQLALDIDEAKVASLDLKNSVVGAISFAYYQQKNYNQAMKYLKIQLEISAKLGEADKQLAIYSSIVNIALQNDQIILAIDYLKEQIELIHLNGKDTTDQRLSLADLYIQLGQYEQAAQIIATIGSSTFQSILEIVKLKVAEGDNMAALEYCNELRRLSNTADERALATVLKCKCLLLRNDTTMALNILQKTVAQFENDEPTAEIVGQFFGILSECYLAAGQYCMARKWAKKELKVATNNGSLKLEADALR</sequence>
<dbReference type="PANTHER" id="PTHR22904">
    <property type="entry name" value="TPR REPEAT CONTAINING PROTEIN"/>
    <property type="match status" value="1"/>
</dbReference>
<reference evidence="5" key="1">
    <citation type="submission" date="2022-11" db="UniProtKB">
        <authorList>
            <consortium name="WormBaseParasite"/>
        </authorList>
    </citation>
    <scope>IDENTIFICATION</scope>
</reference>
<dbReference type="PANTHER" id="PTHR22904:SF523">
    <property type="entry name" value="STRESS-INDUCED-PHOSPHOPROTEIN 1"/>
    <property type="match status" value="1"/>
</dbReference>
<organism evidence="4 5">
    <name type="scientific">Setaria digitata</name>
    <dbReference type="NCBI Taxonomy" id="48799"/>
    <lineage>
        <taxon>Eukaryota</taxon>
        <taxon>Metazoa</taxon>
        <taxon>Ecdysozoa</taxon>
        <taxon>Nematoda</taxon>
        <taxon>Chromadorea</taxon>
        <taxon>Rhabditida</taxon>
        <taxon>Spirurina</taxon>
        <taxon>Spiruromorpha</taxon>
        <taxon>Filarioidea</taxon>
        <taxon>Setariidae</taxon>
        <taxon>Setaria</taxon>
    </lineage>
</organism>
<protein>
    <submittedName>
        <fullName evidence="5">MalT-like TPR region domain-containing protein</fullName>
    </submittedName>
</protein>
<accession>A0A915PUK0</accession>
<feature type="repeat" description="TPR" evidence="3">
    <location>
        <begin position="6"/>
        <end position="39"/>
    </location>
</feature>
<evidence type="ECO:0000256" key="1">
    <source>
        <dbReference type="ARBA" id="ARBA00022737"/>
    </source>
</evidence>
<evidence type="ECO:0000313" key="4">
    <source>
        <dbReference type="Proteomes" id="UP000887581"/>
    </source>
</evidence>
<dbReference type="SUPFAM" id="SSF48452">
    <property type="entry name" value="TPR-like"/>
    <property type="match status" value="2"/>
</dbReference>
<dbReference type="Pfam" id="PF13181">
    <property type="entry name" value="TPR_8"/>
    <property type="match status" value="2"/>
</dbReference>
<keyword evidence="1" id="KW-0677">Repeat</keyword>
<dbReference type="Proteomes" id="UP000887581">
    <property type="component" value="Unplaced"/>
</dbReference>
<keyword evidence="2 3" id="KW-0802">TPR repeat</keyword>
<name>A0A915PUK0_9BILA</name>